<keyword evidence="1" id="KW-0472">Membrane</keyword>
<feature type="transmembrane region" description="Helical" evidence="1">
    <location>
        <begin position="88"/>
        <end position="110"/>
    </location>
</feature>
<feature type="transmembrane region" description="Helical" evidence="1">
    <location>
        <begin position="37"/>
        <end position="57"/>
    </location>
</feature>
<evidence type="ECO:0008006" key="4">
    <source>
        <dbReference type="Google" id="ProtNLM"/>
    </source>
</evidence>
<keyword evidence="3" id="KW-1185">Reference proteome</keyword>
<dbReference type="EMBL" id="BAAAQK010000017">
    <property type="protein sequence ID" value="GAA1858636.1"/>
    <property type="molecule type" value="Genomic_DNA"/>
</dbReference>
<sequence length="236" mass="25799">MSRRMIVRPSDTRNNRAEPFEVFTRPQRSLPARIAGLVLRLRAEITTAAVLLIVWLWPAGVVDDWPGTAAFGELITGPPDTPDDTGPATAGGLLLSALVLALLVGIVFAVPRSRRFVVRRGWAVMSRHRLRAVFVERRVMNYTGNLPVIVWARPTAVGERVWLVLRAGIELGDVERNLDYIASGCWGRAARAEARRSMTALVVVDVVRRDPLSTGPTVVSPIPYVVPAPVSVLEGA</sequence>
<keyword evidence="1" id="KW-1133">Transmembrane helix</keyword>
<dbReference type="RefSeq" id="WP_344420028.1">
    <property type="nucleotide sequence ID" value="NZ_BAAAQK010000017.1"/>
</dbReference>
<keyword evidence="1" id="KW-0812">Transmembrane</keyword>
<accession>A0ABN2N9A0</accession>
<gene>
    <name evidence="2" type="ORF">GCM10009836_43560</name>
</gene>
<dbReference type="Proteomes" id="UP001500449">
    <property type="component" value="Unassembled WGS sequence"/>
</dbReference>
<reference evidence="2 3" key="1">
    <citation type="journal article" date="2019" name="Int. J. Syst. Evol. Microbiol.">
        <title>The Global Catalogue of Microorganisms (GCM) 10K type strain sequencing project: providing services to taxonomists for standard genome sequencing and annotation.</title>
        <authorList>
            <consortium name="The Broad Institute Genomics Platform"/>
            <consortium name="The Broad Institute Genome Sequencing Center for Infectious Disease"/>
            <person name="Wu L."/>
            <person name="Ma J."/>
        </authorList>
    </citation>
    <scope>NUCLEOTIDE SEQUENCE [LARGE SCALE GENOMIC DNA]</scope>
    <source>
        <strain evidence="2 3">JCM 16009</strain>
    </source>
</reference>
<organism evidence="2 3">
    <name type="scientific">Pseudonocardia ailaonensis</name>
    <dbReference type="NCBI Taxonomy" id="367279"/>
    <lineage>
        <taxon>Bacteria</taxon>
        <taxon>Bacillati</taxon>
        <taxon>Actinomycetota</taxon>
        <taxon>Actinomycetes</taxon>
        <taxon>Pseudonocardiales</taxon>
        <taxon>Pseudonocardiaceae</taxon>
        <taxon>Pseudonocardia</taxon>
    </lineage>
</organism>
<protein>
    <recommendedName>
        <fullName evidence="4">PH domain-containing protein</fullName>
    </recommendedName>
</protein>
<name>A0ABN2N9A0_9PSEU</name>
<comment type="caution">
    <text evidence="2">The sequence shown here is derived from an EMBL/GenBank/DDBJ whole genome shotgun (WGS) entry which is preliminary data.</text>
</comment>
<evidence type="ECO:0000313" key="2">
    <source>
        <dbReference type="EMBL" id="GAA1858636.1"/>
    </source>
</evidence>
<evidence type="ECO:0000256" key="1">
    <source>
        <dbReference type="SAM" id="Phobius"/>
    </source>
</evidence>
<evidence type="ECO:0000313" key="3">
    <source>
        <dbReference type="Proteomes" id="UP001500449"/>
    </source>
</evidence>
<proteinExistence type="predicted"/>